<name>A0A6A7B086_9PLEO</name>
<accession>A0A6A7B086</accession>
<feature type="region of interest" description="Disordered" evidence="1">
    <location>
        <begin position="332"/>
        <end position="366"/>
    </location>
</feature>
<feature type="region of interest" description="Disordered" evidence="1">
    <location>
        <begin position="291"/>
        <end position="316"/>
    </location>
</feature>
<sequence>MALSGFTWPTATPKAEQPAESAVRSGAGTPEPTTSVSANVSIAKGPAVTATTESIASISVSPISIPVAPVSPSAADETVVGPSISASALSKLSNIPQTTHVQVTSTVTVQPTPTPVATAAVSNGHTLGSDGLLTTRVQITSTVTVQSSAPELPFGTAFQLTEVLAGLPPQFTPPPQTAKPAEPVNYAAIAGGIIGGIIGVVLLLVMIRCLQKRTVYPDMERAQAPHHRSRGLTQAKALPPRRQHGRGNAAHNAGNRPAPQSPLANLSSEGTYGINPSMLAQANGWQRNFAPNNFELTPVHGGGSSPGPSYPDPAPAQQRVWGEHAAMWERSVSPLSSGGPYRPSYTGHGHHDVSPPDSPTLGRYPY</sequence>
<evidence type="ECO:0000256" key="2">
    <source>
        <dbReference type="SAM" id="Phobius"/>
    </source>
</evidence>
<feature type="region of interest" description="Disordered" evidence="1">
    <location>
        <begin position="221"/>
        <end position="269"/>
    </location>
</feature>
<gene>
    <name evidence="3" type="ORF">T440DRAFT_519865</name>
</gene>
<reference evidence="3" key="1">
    <citation type="submission" date="2020-01" db="EMBL/GenBank/DDBJ databases">
        <authorList>
            <consortium name="DOE Joint Genome Institute"/>
            <person name="Haridas S."/>
            <person name="Albert R."/>
            <person name="Binder M."/>
            <person name="Bloem J."/>
            <person name="Labutti K."/>
            <person name="Salamov A."/>
            <person name="Andreopoulos B."/>
            <person name="Baker S.E."/>
            <person name="Barry K."/>
            <person name="Bills G."/>
            <person name="Bluhm B.H."/>
            <person name="Cannon C."/>
            <person name="Castanera R."/>
            <person name="Culley D.E."/>
            <person name="Daum C."/>
            <person name="Ezra D."/>
            <person name="Gonzalez J.B."/>
            <person name="Henrissat B."/>
            <person name="Kuo A."/>
            <person name="Liang C."/>
            <person name="Lipzen A."/>
            <person name="Lutzoni F."/>
            <person name="Magnuson J."/>
            <person name="Mondo S."/>
            <person name="Nolan M."/>
            <person name="Ohm R."/>
            <person name="Pangilinan J."/>
            <person name="Park H.-J."/>
            <person name="Ramirez L."/>
            <person name="Alfaro M."/>
            <person name="Sun H."/>
            <person name="Tritt A."/>
            <person name="Yoshinaga Y."/>
            <person name="Zwiers L.-H."/>
            <person name="Turgeon B.G."/>
            <person name="Goodwin S.B."/>
            <person name="Spatafora J.W."/>
            <person name="Crous P.W."/>
            <person name="Grigoriev I.V."/>
        </authorList>
    </citation>
    <scope>NUCLEOTIDE SEQUENCE</scope>
    <source>
        <strain evidence="3">IPT5</strain>
    </source>
</reference>
<keyword evidence="2" id="KW-1133">Transmembrane helix</keyword>
<keyword evidence="4" id="KW-1185">Reference proteome</keyword>
<dbReference type="OrthoDB" id="10679028at2759"/>
<dbReference type="AlphaFoldDB" id="A0A6A7B086"/>
<feature type="transmembrane region" description="Helical" evidence="2">
    <location>
        <begin position="186"/>
        <end position="207"/>
    </location>
</feature>
<dbReference type="EMBL" id="MU006316">
    <property type="protein sequence ID" value="KAF2848713.1"/>
    <property type="molecule type" value="Genomic_DNA"/>
</dbReference>
<dbReference type="Proteomes" id="UP000799423">
    <property type="component" value="Unassembled WGS sequence"/>
</dbReference>
<keyword evidence="2" id="KW-0812">Transmembrane</keyword>
<organism evidence="3 4">
    <name type="scientific">Plenodomus tracheiphilus IPT5</name>
    <dbReference type="NCBI Taxonomy" id="1408161"/>
    <lineage>
        <taxon>Eukaryota</taxon>
        <taxon>Fungi</taxon>
        <taxon>Dikarya</taxon>
        <taxon>Ascomycota</taxon>
        <taxon>Pezizomycotina</taxon>
        <taxon>Dothideomycetes</taxon>
        <taxon>Pleosporomycetidae</taxon>
        <taxon>Pleosporales</taxon>
        <taxon>Pleosporineae</taxon>
        <taxon>Leptosphaeriaceae</taxon>
        <taxon>Plenodomus</taxon>
    </lineage>
</organism>
<evidence type="ECO:0000256" key="1">
    <source>
        <dbReference type="SAM" id="MobiDB-lite"/>
    </source>
</evidence>
<evidence type="ECO:0000313" key="4">
    <source>
        <dbReference type="Proteomes" id="UP000799423"/>
    </source>
</evidence>
<feature type="region of interest" description="Disordered" evidence="1">
    <location>
        <begin position="1"/>
        <end position="37"/>
    </location>
</feature>
<proteinExistence type="predicted"/>
<protein>
    <submittedName>
        <fullName evidence="3">Uncharacterized protein</fullName>
    </submittedName>
</protein>
<keyword evidence="2" id="KW-0472">Membrane</keyword>
<evidence type="ECO:0000313" key="3">
    <source>
        <dbReference type="EMBL" id="KAF2848713.1"/>
    </source>
</evidence>